<evidence type="ECO:0000313" key="8">
    <source>
        <dbReference type="EMBL" id="MBP0462269.1"/>
    </source>
</evidence>
<keyword evidence="4 7" id="KW-0472">Membrane</keyword>
<feature type="non-terminal residue" evidence="8">
    <location>
        <position position="1"/>
    </location>
</feature>
<proteinExistence type="predicted"/>
<dbReference type="PANTHER" id="PTHR42718">
    <property type="entry name" value="MAJOR FACILITATOR SUPERFAMILY MULTIDRUG TRANSPORTER MFSC"/>
    <property type="match status" value="1"/>
</dbReference>
<dbReference type="InterPro" id="IPR011701">
    <property type="entry name" value="MFS"/>
</dbReference>
<organism evidence="8 9">
    <name type="scientific">Streptomyces montanisoli</name>
    <dbReference type="NCBI Taxonomy" id="2798581"/>
    <lineage>
        <taxon>Bacteria</taxon>
        <taxon>Bacillati</taxon>
        <taxon>Actinomycetota</taxon>
        <taxon>Actinomycetes</taxon>
        <taxon>Kitasatosporales</taxon>
        <taxon>Streptomycetaceae</taxon>
        <taxon>Streptomyces</taxon>
    </lineage>
</organism>
<dbReference type="Gene3D" id="1.20.1250.20">
    <property type="entry name" value="MFS general substrate transporter like domains"/>
    <property type="match status" value="1"/>
</dbReference>
<feature type="transmembrane region" description="Helical" evidence="7">
    <location>
        <begin position="30"/>
        <end position="49"/>
    </location>
</feature>
<keyword evidence="3 7" id="KW-1133">Transmembrane helix</keyword>
<dbReference type="RefSeq" id="WP_209346254.1">
    <property type="nucleotide sequence ID" value="NZ_JAGIQL010000386.1"/>
</dbReference>
<dbReference type="SUPFAM" id="SSF103473">
    <property type="entry name" value="MFS general substrate transporter"/>
    <property type="match status" value="1"/>
</dbReference>
<protein>
    <submittedName>
        <fullName evidence="8">MFS transporter</fullName>
    </submittedName>
</protein>
<dbReference type="Pfam" id="PF07690">
    <property type="entry name" value="MFS_1"/>
    <property type="match status" value="1"/>
</dbReference>
<evidence type="ECO:0000256" key="7">
    <source>
        <dbReference type="SAM" id="Phobius"/>
    </source>
</evidence>
<accession>A0A940MFT3</accession>
<keyword evidence="2 7" id="KW-0812">Transmembrane</keyword>
<evidence type="ECO:0000256" key="1">
    <source>
        <dbReference type="ARBA" id="ARBA00004141"/>
    </source>
</evidence>
<feature type="non-terminal residue" evidence="8">
    <location>
        <position position="238"/>
    </location>
</feature>
<dbReference type="GO" id="GO:0022857">
    <property type="term" value="F:transmembrane transporter activity"/>
    <property type="evidence" value="ECO:0007669"/>
    <property type="project" value="InterPro"/>
</dbReference>
<gene>
    <name evidence="8" type="ORF">JFN87_33300</name>
</gene>
<feature type="transmembrane region" description="Helical" evidence="7">
    <location>
        <begin position="107"/>
        <end position="125"/>
    </location>
</feature>
<dbReference type="GO" id="GO:0016020">
    <property type="term" value="C:membrane"/>
    <property type="evidence" value="ECO:0007669"/>
    <property type="project" value="UniProtKB-SubCell"/>
</dbReference>
<evidence type="ECO:0000256" key="2">
    <source>
        <dbReference type="ARBA" id="ARBA00022692"/>
    </source>
</evidence>
<dbReference type="InterPro" id="IPR036259">
    <property type="entry name" value="MFS_trans_sf"/>
</dbReference>
<keyword evidence="5" id="KW-0046">Antibiotic resistance</keyword>
<keyword evidence="9" id="KW-1185">Reference proteome</keyword>
<dbReference type="PANTHER" id="PTHR42718:SF42">
    <property type="entry name" value="EXPORT PROTEIN"/>
    <property type="match status" value="1"/>
</dbReference>
<sequence>PLDGAGAVLGALALTACALALVQSGRQGVLAPWTLAAAAATAVLVALFVRAERRHPDPMLPLSLFRDRRFSTANAMALVMNLTGIGSIFLFSLFLQGVQGRGPLETGAAMLALFVPVIGLAPLAGRLTAAYGPRGPATAGLLLDAAGAALLLTVGASSSYGALLPSLLLIGAGTGVMTTPVVHTAVGAVPEDRAALAGGVNNAARQTGGAIGVALLGAPPGPERPRLKSSHPRISVAP</sequence>
<dbReference type="AlphaFoldDB" id="A0A940MFT3"/>
<comment type="subcellular location">
    <subcellularLocation>
        <location evidence="1">Membrane</location>
        <topology evidence="1">Multi-pass membrane protein</topology>
    </subcellularLocation>
</comment>
<evidence type="ECO:0000256" key="5">
    <source>
        <dbReference type="ARBA" id="ARBA00023251"/>
    </source>
</evidence>
<name>A0A940MFT3_9ACTN</name>
<reference evidence="8" key="1">
    <citation type="submission" date="2021-03" db="EMBL/GenBank/DDBJ databases">
        <title>Whole genome sequence of Streptomyces bomunensis MMS17-BM035.</title>
        <authorList>
            <person name="Lee J.H."/>
        </authorList>
    </citation>
    <scope>NUCLEOTIDE SEQUENCE</scope>
    <source>
        <strain evidence="8">MMS17-BM035</strain>
    </source>
</reference>
<evidence type="ECO:0000256" key="3">
    <source>
        <dbReference type="ARBA" id="ARBA00022989"/>
    </source>
</evidence>
<feature type="transmembrane region" description="Helical" evidence="7">
    <location>
        <begin position="70"/>
        <end position="95"/>
    </location>
</feature>
<dbReference type="GO" id="GO:0046677">
    <property type="term" value="P:response to antibiotic"/>
    <property type="evidence" value="ECO:0007669"/>
    <property type="project" value="UniProtKB-KW"/>
</dbReference>
<evidence type="ECO:0000256" key="6">
    <source>
        <dbReference type="SAM" id="MobiDB-lite"/>
    </source>
</evidence>
<dbReference type="EMBL" id="JAGIQL010000386">
    <property type="protein sequence ID" value="MBP0462269.1"/>
    <property type="molecule type" value="Genomic_DNA"/>
</dbReference>
<comment type="caution">
    <text evidence="8">The sequence shown here is derived from an EMBL/GenBank/DDBJ whole genome shotgun (WGS) entry which is preliminary data.</text>
</comment>
<feature type="region of interest" description="Disordered" evidence="6">
    <location>
        <begin position="218"/>
        <end position="238"/>
    </location>
</feature>
<evidence type="ECO:0000313" key="9">
    <source>
        <dbReference type="Proteomes" id="UP000670475"/>
    </source>
</evidence>
<evidence type="ECO:0000256" key="4">
    <source>
        <dbReference type="ARBA" id="ARBA00023136"/>
    </source>
</evidence>
<dbReference type="Proteomes" id="UP000670475">
    <property type="component" value="Unassembled WGS sequence"/>
</dbReference>